<feature type="region of interest" description="Disordered" evidence="1">
    <location>
        <begin position="264"/>
        <end position="288"/>
    </location>
</feature>
<name>A0AAD7JB87_9AGAR</name>
<accession>A0AAD7JB87</accession>
<evidence type="ECO:0000256" key="1">
    <source>
        <dbReference type="SAM" id="MobiDB-lite"/>
    </source>
</evidence>
<organism evidence="2 3">
    <name type="scientific">Mycena maculata</name>
    <dbReference type="NCBI Taxonomy" id="230809"/>
    <lineage>
        <taxon>Eukaryota</taxon>
        <taxon>Fungi</taxon>
        <taxon>Dikarya</taxon>
        <taxon>Basidiomycota</taxon>
        <taxon>Agaricomycotina</taxon>
        <taxon>Agaricomycetes</taxon>
        <taxon>Agaricomycetidae</taxon>
        <taxon>Agaricales</taxon>
        <taxon>Marasmiineae</taxon>
        <taxon>Mycenaceae</taxon>
        <taxon>Mycena</taxon>
    </lineage>
</organism>
<feature type="region of interest" description="Disordered" evidence="1">
    <location>
        <begin position="379"/>
        <end position="398"/>
    </location>
</feature>
<keyword evidence="3" id="KW-1185">Reference proteome</keyword>
<dbReference type="Proteomes" id="UP001215280">
    <property type="component" value="Unassembled WGS sequence"/>
</dbReference>
<dbReference type="EMBL" id="JARJLG010000046">
    <property type="protein sequence ID" value="KAJ7761194.1"/>
    <property type="molecule type" value="Genomic_DNA"/>
</dbReference>
<reference evidence="2" key="1">
    <citation type="submission" date="2023-03" db="EMBL/GenBank/DDBJ databases">
        <title>Massive genome expansion in bonnet fungi (Mycena s.s.) driven by repeated elements and novel gene families across ecological guilds.</title>
        <authorList>
            <consortium name="Lawrence Berkeley National Laboratory"/>
            <person name="Harder C.B."/>
            <person name="Miyauchi S."/>
            <person name="Viragh M."/>
            <person name="Kuo A."/>
            <person name="Thoen E."/>
            <person name="Andreopoulos B."/>
            <person name="Lu D."/>
            <person name="Skrede I."/>
            <person name="Drula E."/>
            <person name="Henrissat B."/>
            <person name="Morin E."/>
            <person name="Kohler A."/>
            <person name="Barry K."/>
            <person name="LaButti K."/>
            <person name="Morin E."/>
            <person name="Salamov A."/>
            <person name="Lipzen A."/>
            <person name="Mereny Z."/>
            <person name="Hegedus B."/>
            <person name="Baldrian P."/>
            <person name="Stursova M."/>
            <person name="Weitz H."/>
            <person name="Taylor A."/>
            <person name="Grigoriev I.V."/>
            <person name="Nagy L.G."/>
            <person name="Martin F."/>
            <person name="Kauserud H."/>
        </authorList>
    </citation>
    <scope>NUCLEOTIDE SEQUENCE</scope>
    <source>
        <strain evidence="2">CBHHK188m</strain>
    </source>
</reference>
<proteinExistence type="predicted"/>
<evidence type="ECO:0000313" key="3">
    <source>
        <dbReference type="Proteomes" id="UP001215280"/>
    </source>
</evidence>
<comment type="caution">
    <text evidence="2">The sequence shown here is derived from an EMBL/GenBank/DDBJ whole genome shotgun (WGS) entry which is preliminary data.</text>
</comment>
<gene>
    <name evidence="2" type="ORF">DFH07DRAFT_1020976</name>
</gene>
<dbReference type="AlphaFoldDB" id="A0AAD7JB87"/>
<evidence type="ECO:0000313" key="2">
    <source>
        <dbReference type="EMBL" id="KAJ7761194.1"/>
    </source>
</evidence>
<protein>
    <submittedName>
        <fullName evidence="2">Uncharacterized protein</fullName>
    </submittedName>
</protein>
<sequence length="448" mass="50696">MRSSPVDNFRFLGLNQGWNIDGTVLASQNIYPGVVWWSIDVVVAFIIFPALDRAIQCCVNQNVKNAQGRQLIVGSSSGAWTHVWLIRRHGLASASCQRRRRNQQVFMNKGIALEAAVYYIETHEYPFGSSPSTELSIRVIGAVYLAGVEAREYIDLNLLRDIVPYGSGTFPGYAPIRVLLKNDPQGRTREGYIYQERREVLSTAIESWDKVTLRSPILSATERCTARWKRRIQSSQDGVGRFNLTSTRIPPSLGAGCIDYTELRDRPFSQKRQESDPRSESKRSEGTTILGRSIPLLSTTVRNGGSEILNRRRETARTQLVQMHRHGIGYRGQRTPEEKIDDMPQMEGTKIVKGVPNSPIREKARTETDQPSYIDREHISGFEGLEQETAPPELRESEERDSYVIYLEGFVLAFRPSNSRFPSPDSFAIFLSFSLPLIVDSCIFCHMT</sequence>
<feature type="compositionally biased region" description="Basic and acidic residues" evidence="1">
    <location>
        <begin position="264"/>
        <end position="285"/>
    </location>
</feature>